<accession>G5B5Z2</accession>
<proteinExistence type="predicted"/>
<protein>
    <submittedName>
        <fullName evidence="1">Uncharacterized protein</fullName>
    </submittedName>
</protein>
<gene>
    <name evidence="1" type="ORF">GW7_09510</name>
</gene>
<dbReference type="Proteomes" id="UP000006813">
    <property type="component" value="Unassembled WGS sequence"/>
</dbReference>
<organism evidence="1 2">
    <name type="scientific">Heterocephalus glaber</name>
    <name type="common">Naked mole rat</name>
    <dbReference type="NCBI Taxonomy" id="10181"/>
    <lineage>
        <taxon>Eukaryota</taxon>
        <taxon>Metazoa</taxon>
        <taxon>Chordata</taxon>
        <taxon>Craniata</taxon>
        <taxon>Vertebrata</taxon>
        <taxon>Euteleostomi</taxon>
        <taxon>Mammalia</taxon>
        <taxon>Eutheria</taxon>
        <taxon>Euarchontoglires</taxon>
        <taxon>Glires</taxon>
        <taxon>Rodentia</taxon>
        <taxon>Hystricomorpha</taxon>
        <taxon>Bathyergidae</taxon>
        <taxon>Heterocephalus</taxon>
    </lineage>
</organism>
<dbReference type="EMBL" id="JH168605">
    <property type="protein sequence ID" value="EHB04703.1"/>
    <property type="molecule type" value="Genomic_DNA"/>
</dbReference>
<evidence type="ECO:0000313" key="1">
    <source>
        <dbReference type="EMBL" id="EHB04703.1"/>
    </source>
</evidence>
<evidence type="ECO:0000313" key="2">
    <source>
        <dbReference type="Proteomes" id="UP000006813"/>
    </source>
</evidence>
<sequence length="94" mass="10317">MACALSTKANGQQGLLGFSVASGRWRLREAGGEVRCVGEWKLWTRETRSPAEMWAILPREAGMLWNKEPVRLCAPMLVTSGYAISPAVLISPDK</sequence>
<name>G5B5Z2_HETGA</name>
<reference evidence="1 2" key="1">
    <citation type="journal article" date="2011" name="Nature">
        <title>Genome sequencing reveals insights into physiology and longevity of the naked mole rat.</title>
        <authorList>
            <person name="Kim E.B."/>
            <person name="Fang X."/>
            <person name="Fushan A.A."/>
            <person name="Huang Z."/>
            <person name="Lobanov A.V."/>
            <person name="Han L."/>
            <person name="Marino S.M."/>
            <person name="Sun X."/>
            <person name="Turanov A.A."/>
            <person name="Yang P."/>
            <person name="Yim S.H."/>
            <person name="Zhao X."/>
            <person name="Kasaikina M.V."/>
            <person name="Stoletzki N."/>
            <person name="Peng C."/>
            <person name="Polak P."/>
            <person name="Xiong Z."/>
            <person name="Kiezun A."/>
            <person name="Zhu Y."/>
            <person name="Chen Y."/>
            <person name="Kryukov G.V."/>
            <person name="Zhang Q."/>
            <person name="Peshkin L."/>
            <person name="Yang L."/>
            <person name="Bronson R.T."/>
            <person name="Buffenstein R."/>
            <person name="Wang B."/>
            <person name="Han C."/>
            <person name="Li Q."/>
            <person name="Chen L."/>
            <person name="Zhao W."/>
            <person name="Sunyaev S.R."/>
            <person name="Park T.J."/>
            <person name="Zhang G."/>
            <person name="Wang J."/>
            <person name="Gladyshev V.N."/>
        </authorList>
    </citation>
    <scope>NUCLEOTIDE SEQUENCE [LARGE SCALE GENOMIC DNA]</scope>
</reference>
<dbReference type="AlphaFoldDB" id="G5B5Z2"/>
<dbReference type="InParanoid" id="G5B5Z2"/>